<dbReference type="EMBL" id="FN823234">
    <property type="protein sequence ID" value="CBL94150.1"/>
    <property type="molecule type" value="Genomic_DNA"/>
</dbReference>
<sequence length="96" mass="10762">MAFSTLTTTIQLEPKGILWSLFRCLPIKELQLNDDVKEAISLLHTQCSRSTTKLLVDPRDDALRLEVPWPRSFSRSHGVVDAVTLLPSSDDVDLVT</sequence>
<reference evidence="1" key="1">
    <citation type="submission" date="2010-04" db="EMBL/GenBank/DDBJ databases">
        <title>Genomic organization of the Mal d 1 gene cluster on apple (Malus x domestica) linkage group 16.</title>
        <authorList>
            <person name="Pagliarani G."/>
            <person name="Paris R."/>
            <person name="Arens P."/>
            <person name="Tartarini S."/>
            <person name="Peters S."/>
            <person name="van de Weg E."/>
        </authorList>
    </citation>
    <scope>NUCLEOTIDE SEQUENCE</scope>
</reference>
<evidence type="ECO:0000313" key="1">
    <source>
        <dbReference type="EMBL" id="CBL94150.1"/>
    </source>
</evidence>
<accession>E4Z8M7</accession>
<name>E4Z8M7_MALDO</name>
<protein>
    <submittedName>
        <fullName evidence="1">Uncharacterized protein</fullName>
    </submittedName>
</protein>
<dbReference type="AlphaFoldDB" id="E4Z8M7"/>
<organism evidence="1">
    <name type="scientific">Malus domestica</name>
    <name type="common">Apple</name>
    <name type="synonym">Pyrus malus</name>
    <dbReference type="NCBI Taxonomy" id="3750"/>
    <lineage>
        <taxon>Eukaryota</taxon>
        <taxon>Viridiplantae</taxon>
        <taxon>Streptophyta</taxon>
        <taxon>Embryophyta</taxon>
        <taxon>Tracheophyta</taxon>
        <taxon>Spermatophyta</taxon>
        <taxon>Magnoliopsida</taxon>
        <taxon>eudicotyledons</taxon>
        <taxon>Gunneridae</taxon>
        <taxon>Pentapetalae</taxon>
        <taxon>rosids</taxon>
        <taxon>fabids</taxon>
        <taxon>Rosales</taxon>
        <taxon>Rosaceae</taxon>
        <taxon>Amygdaloideae</taxon>
        <taxon>Maleae</taxon>
        <taxon>Malus</taxon>
    </lineage>
</organism>
<proteinExistence type="predicted"/>